<proteinExistence type="predicted"/>
<reference evidence="5 6" key="1">
    <citation type="submission" date="2019-08" db="EMBL/GenBank/DDBJ databases">
        <authorList>
            <person name="Chang H.C."/>
            <person name="Mun S.Y."/>
        </authorList>
    </citation>
    <scope>NUCLEOTIDE SEQUENCE [LARGE SCALE GENOMIC DNA]</scope>
    <source>
        <strain evidence="5 6">SK</strain>
    </source>
</reference>
<dbReference type="Gene3D" id="3.40.50.300">
    <property type="entry name" value="P-loop containing nucleotide triphosphate hydrolases"/>
    <property type="match status" value="1"/>
</dbReference>
<organism evidence="5 6">
    <name type="scientific">Weissella koreensis</name>
    <dbReference type="NCBI Taxonomy" id="165096"/>
    <lineage>
        <taxon>Bacteria</taxon>
        <taxon>Bacillati</taxon>
        <taxon>Bacillota</taxon>
        <taxon>Bacilli</taxon>
        <taxon>Lactobacillales</taxon>
        <taxon>Lactobacillaceae</taxon>
        <taxon>Weissella</taxon>
    </lineage>
</organism>
<evidence type="ECO:0000256" key="1">
    <source>
        <dbReference type="ARBA" id="ARBA00022741"/>
    </source>
</evidence>
<evidence type="ECO:0000256" key="4">
    <source>
        <dbReference type="SAM" id="MobiDB-lite"/>
    </source>
</evidence>
<dbReference type="Proteomes" id="UP000516446">
    <property type="component" value="Chromosome"/>
</dbReference>
<evidence type="ECO:0000256" key="2">
    <source>
        <dbReference type="ARBA" id="ARBA00022801"/>
    </source>
</evidence>
<dbReference type="GO" id="GO:0005524">
    <property type="term" value="F:ATP binding"/>
    <property type="evidence" value="ECO:0007669"/>
    <property type="project" value="UniProtKB-KW"/>
</dbReference>
<keyword evidence="2" id="KW-0378">Hydrolase</keyword>
<keyword evidence="3" id="KW-0067">ATP-binding</keyword>
<dbReference type="SUPFAM" id="SSF52540">
    <property type="entry name" value="P-loop containing nucleoside triphosphate hydrolases"/>
    <property type="match status" value="1"/>
</dbReference>
<evidence type="ECO:0000313" key="6">
    <source>
        <dbReference type="Proteomes" id="UP000516446"/>
    </source>
</evidence>
<dbReference type="PANTHER" id="PTHR35372">
    <property type="entry name" value="ATP BINDING PROTEIN-RELATED"/>
    <property type="match status" value="1"/>
</dbReference>
<accession>A0A7H1MMS5</accession>
<gene>
    <name evidence="5" type="ORF">FY536_05600</name>
</gene>
<dbReference type="GO" id="GO:0016787">
    <property type="term" value="F:hydrolase activity"/>
    <property type="evidence" value="ECO:0007669"/>
    <property type="project" value="UniProtKB-KW"/>
</dbReference>
<name>A0A7H1MMS5_9LACO</name>
<dbReference type="RefSeq" id="WP_006845103.1">
    <property type="nucleotide sequence ID" value="NZ_CP026847.1"/>
</dbReference>
<dbReference type="InterPro" id="IPR051620">
    <property type="entry name" value="ORF904-like_C"/>
</dbReference>
<dbReference type="InterPro" id="IPR027417">
    <property type="entry name" value="P-loop_NTPase"/>
</dbReference>
<dbReference type="EMBL" id="CP043431">
    <property type="protein sequence ID" value="QNT64761.1"/>
    <property type="molecule type" value="Genomic_DNA"/>
</dbReference>
<protein>
    <submittedName>
        <fullName evidence="5">Uncharacterized protein</fullName>
    </submittedName>
</protein>
<feature type="compositionally biased region" description="Basic and acidic residues" evidence="4">
    <location>
        <begin position="44"/>
        <end position="63"/>
    </location>
</feature>
<dbReference type="PROSITE" id="PS51206">
    <property type="entry name" value="SF3_HELICASE_1"/>
    <property type="match status" value="1"/>
</dbReference>
<keyword evidence="6" id="KW-1185">Reference proteome</keyword>
<feature type="region of interest" description="Disordered" evidence="4">
    <location>
        <begin position="37"/>
        <end position="66"/>
    </location>
</feature>
<dbReference type="InterPro" id="IPR014015">
    <property type="entry name" value="Helicase_SF3_DNA-vir"/>
</dbReference>
<evidence type="ECO:0000313" key="5">
    <source>
        <dbReference type="EMBL" id="QNT64761.1"/>
    </source>
</evidence>
<dbReference type="PANTHER" id="PTHR35372:SF2">
    <property type="entry name" value="SF3 HELICASE DOMAIN-CONTAINING PROTEIN"/>
    <property type="match status" value="1"/>
</dbReference>
<keyword evidence="1" id="KW-0547">Nucleotide-binding</keyword>
<sequence>MTEETATSPINDELINGLIAGGLTQNEAKEMLGLENNLSQSQKEAVKQRLSNEEQERKKDNFDPTRALDLQMKDPEKTADTILANMFLKMYQIADAEQVITFLEPLGVTTERKISAVEKIVTKKIKSMNGRSKLNPKGYINLGNPKGINNVVFDVARGTIRPKQEPYEAIYTRVTTPYNPKATAPKFQELFLNHETNGEAFTKLFKYIAYGIYTRGVMKDVYIIQGSGGDGKTQFLEAITNALGSYANTSMTRADLSPKSKDMNRVGFGQSSGALINIIDETEEGLILDGETLKRFYSGKNSPISLEKKGASKPVAIQINGGLIIATNNLPTTNETATKNRISLVEVETIQEKIELVKLTAIMQDEASGILNLLLDEVTNIANNGYDLPKGDKELFAIRSAEINPEVEKSKDIEYYIKQRYKITEDIKDVVDVTYLNDSIKRYAKENSGQLKITNKDIQKTLKSLGVNKNNDTFKYRKIKEIPLS</sequence>
<dbReference type="AlphaFoldDB" id="A0A7H1MMS5"/>
<evidence type="ECO:0000256" key="3">
    <source>
        <dbReference type="ARBA" id="ARBA00022840"/>
    </source>
</evidence>